<reference evidence="4" key="1">
    <citation type="submission" date="2020-07" db="EMBL/GenBank/DDBJ databases">
        <title>Ethylene signaling mediates host invasion by parasitic plants.</title>
        <authorList>
            <person name="Yoshida S."/>
        </authorList>
    </citation>
    <scope>NUCLEOTIDE SEQUENCE</scope>
    <source>
        <strain evidence="4">Okayama</strain>
    </source>
</reference>
<evidence type="ECO:0000256" key="1">
    <source>
        <dbReference type="ARBA" id="ARBA00022448"/>
    </source>
</evidence>
<dbReference type="Gene3D" id="1.10.110.10">
    <property type="entry name" value="Plant lipid-transfer and hydrophobic proteins"/>
    <property type="match status" value="1"/>
</dbReference>
<dbReference type="SMART" id="SM00499">
    <property type="entry name" value="AAI"/>
    <property type="match status" value="1"/>
</dbReference>
<gene>
    <name evidence="4" type="ORF">PHJA_002938900</name>
</gene>
<dbReference type="Pfam" id="PF00234">
    <property type="entry name" value="Tryp_alpha_amyl"/>
    <property type="match status" value="1"/>
</dbReference>
<protein>
    <submittedName>
        <fullName evidence="4">Non-specific lipid-transfer protein 2</fullName>
    </submittedName>
</protein>
<evidence type="ECO:0000313" key="5">
    <source>
        <dbReference type="Proteomes" id="UP000653305"/>
    </source>
</evidence>
<dbReference type="OrthoDB" id="665742at2759"/>
<name>A0A830DE14_9LAMI</name>
<feature type="domain" description="Bifunctional inhibitor/plant lipid transfer protein/seed storage helical" evidence="3">
    <location>
        <begin position="6"/>
        <end position="63"/>
    </location>
</feature>
<dbReference type="PANTHER" id="PTHR33214:SF69">
    <property type="entry name" value="BIFUNCTIONAL INHIBITOR_LIPID-TRANSFER PROTEIN_SEED STORAGE 2S ALBUMIN SUPERFAMILY PROTEIN"/>
    <property type="match status" value="1"/>
</dbReference>
<keyword evidence="2" id="KW-0446">Lipid-binding</keyword>
<dbReference type="CDD" id="cd01959">
    <property type="entry name" value="nsLTP2"/>
    <property type="match status" value="1"/>
</dbReference>
<evidence type="ECO:0000313" key="4">
    <source>
        <dbReference type="EMBL" id="GFQ07949.1"/>
    </source>
</evidence>
<evidence type="ECO:0000259" key="3">
    <source>
        <dbReference type="SMART" id="SM00499"/>
    </source>
</evidence>
<dbReference type="SUPFAM" id="SSF47699">
    <property type="entry name" value="Bifunctional inhibitor/lipid-transfer protein/seed storage 2S albumin"/>
    <property type="match status" value="1"/>
</dbReference>
<dbReference type="EMBL" id="BMAC01002321">
    <property type="protein sequence ID" value="GFQ07949.1"/>
    <property type="molecule type" value="Genomic_DNA"/>
</dbReference>
<dbReference type="GO" id="GO:0006869">
    <property type="term" value="P:lipid transport"/>
    <property type="evidence" value="ECO:0007669"/>
    <property type="project" value="InterPro"/>
</dbReference>
<accession>A0A830DE14</accession>
<dbReference type="InterPro" id="IPR033872">
    <property type="entry name" value="nsLTP2"/>
</dbReference>
<sequence>MELSPCLEAITGSQQPSAQCCAKLKEQVPCFCGYLNNPTLRPYIDSPNAKKVAGICGVGAPKC</sequence>
<dbReference type="AlphaFoldDB" id="A0A830DE14"/>
<dbReference type="Proteomes" id="UP000653305">
    <property type="component" value="Unassembled WGS sequence"/>
</dbReference>
<proteinExistence type="predicted"/>
<keyword evidence="5" id="KW-1185">Reference proteome</keyword>
<comment type="caution">
    <text evidence="4">The sequence shown here is derived from an EMBL/GenBank/DDBJ whole genome shotgun (WGS) entry which is preliminary data.</text>
</comment>
<keyword evidence="1" id="KW-0813">Transport</keyword>
<dbReference type="InterPro" id="IPR036312">
    <property type="entry name" value="Bifun_inhib/LTP/seed_sf"/>
</dbReference>
<organism evidence="4 5">
    <name type="scientific">Phtheirospermum japonicum</name>
    <dbReference type="NCBI Taxonomy" id="374723"/>
    <lineage>
        <taxon>Eukaryota</taxon>
        <taxon>Viridiplantae</taxon>
        <taxon>Streptophyta</taxon>
        <taxon>Embryophyta</taxon>
        <taxon>Tracheophyta</taxon>
        <taxon>Spermatophyta</taxon>
        <taxon>Magnoliopsida</taxon>
        <taxon>eudicotyledons</taxon>
        <taxon>Gunneridae</taxon>
        <taxon>Pentapetalae</taxon>
        <taxon>asterids</taxon>
        <taxon>lamiids</taxon>
        <taxon>Lamiales</taxon>
        <taxon>Orobanchaceae</taxon>
        <taxon>Orobanchaceae incertae sedis</taxon>
        <taxon>Phtheirospermum</taxon>
    </lineage>
</organism>
<dbReference type="GO" id="GO:0008289">
    <property type="term" value="F:lipid binding"/>
    <property type="evidence" value="ECO:0007669"/>
    <property type="project" value="UniProtKB-KW"/>
</dbReference>
<evidence type="ECO:0000256" key="2">
    <source>
        <dbReference type="ARBA" id="ARBA00023121"/>
    </source>
</evidence>
<dbReference type="InterPro" id="IPR016140">
    <property type="entry name" value="Bifunc_inhib/LTP/seed_store"/>
</dbReference>
<dbReference type="PANTHER" id="PTHR33214">
    <property type="entry name" value="BIFUNCTIONAL INHIBITOR/LIPID-TRANSFER PROTEIN/SEED STORAGE 2S ALBUMIN SUPERFAMILY PROTEIN"/>
    <property type="match status" value="1"/>
</dbReference>